<evidence type="ECO:0000259" key="4">
    <source>
        <dbReference type="Pfam" id="PF22124"/>
    </source>
</evidence>
<dbReference type="InterPro" id="IPR016518">
    <property type="entry name" value="Alpha-L-fucosidase"/>
</dbReference>
<dbReference type="GO" id="GO:0005975">
    <property type="term" value="P:carbohydrate metabolic process"/>
    <property type="evidence" value="ECO:0007669"/>
    <property type="project" value="InterPro"/>
</dbReference>
<evidence type="ECO:0000256" key="1">
    <source>
        <dbReference type="SAM" id="SignalP"/>
    </source>
</evidence>
<protein>
    <recommendedName>
        <fullName evidence="7">Glycosyl hydrolase family 95 N-terminal domain-containing protein</fullName>
    </recommendedName>
</protein>
<feature type="chain" id="PRO_5040780737" description="Glycosyl hydrolase family 95 N-terminal domain-containing protein" evidence="1">
    <location>
        <begin position="22"/>
        <end position="794"/>
    </location>
</feature>
<dbReference type="InterPro" id="IPR008928">
    <property type="entry name" value="6-hairpin_glycosidase_sf"/>
</dbReference>
<evidence type="ECO:0000313" key="5">
    <source>
        <dbReference type="EMBL" id="CAG8903134.1"/>
    </source>
</evidence>
<dbReference type="PANTHER" id="PTHR31084:SF0">
    <property type="entry name" value="ALPHA-L-FUCOSIDASE 2"/>
    <property type="match status" value="1"/>
</dbReference>
<evidence type="ECO:0008006" key="7">
    <source>
        <dbReference type="Google" id="ProtNLM"/>
    </source>
</evidence>
<dbReference type="PANTHER" id="PTHR31084">
    <property type="entry name" value="ALPHA-L-FUCOSIDASE 2"/>
    <property type="match status" value="1"/>
</dbReference>
<name>A0A9W4KI62_9EURO</name>
<organism evidence="5 6">
    <name type="scientific">Penicillium egyptiacum</name>
    <dbReference type="NCBI Taxonomy" id="1303716"/>
    <lineage>
        <taxon>Eukaryota</taxon>
        <taxon>Fungi</taxon>
        <taxon>Dikarya</taxon>
        <taxon>Ascomycota</taxon>
        <taxon>Pezizomycotina</taxon>
        <taxon>Eurotiomycetes</taxon>
        <taxon>Eurotiomycetidae</taxon>
        <taxon>Eurotiales</taxon>
        <taxon>Aspergillaceae</taxon>
        <taxon>Penicillium</taxon>
    </lineage>
</organism>
<gene>
    <name evidence="5" type="ORF">PEGY_LOCUS7113</name>
</gene>
<dbReference type="InterPro" id="IPR012341">
    <property type="entry name" value="6hp_glycosidase-like_sf"/>
</dbReference>
<dbReference type="InterPro" id="IPR027414">
    <property type="entry name" value="GH95_N_dom"/>
</dbReference>
<feature type="signal peptide" evidence="1">
    <location>
        <begin position="1"/>
        <end position="21"/>
    </location>
</feature>
<dbReference type="AlphaFoldDB" id="A0A9W4KI62"/>
<feature type="domain" description="Alpha fucosidase A-like C-terminal" evidence="3">
    <location>
        <begin position="706"/>
        <end position="787"/>
    </location>
</feature>
<feature type="domain" description="Glycosyl hydrolase family 95 catalytic" evidence="4">
    <location>
        <begin position="286"/>
        <end position="704"/>
    </location>
</feature>
<dbReference type="Pfam" id="PF22124">
    <property type="entry name" value="Glyco_hydro_95_cat"/>
    <property type="match status" value="1"/>
</dbReference>
<dbReference type="SUPFAM" id="SSF48208">
    <property type="entry name" value="Six-hairpin glycosidases"/>
    <property type="match status" value="1"/>
</dbReference>
<proteinExistence type="predicted"/>
<dbReference type="InterPro" id="IPR054363">
    <property type="entry name" value="GH95_cat"/>
</dbReference>
<keyword evidence="6" id="KW-1185">Reference proteome</keyword>
<comment type="caution">
    <text evidence="5">The sequence shown here is derived from an EMBL/GenBank/DDBJ whole genome shotgun (WGS) entry which is preliminary data.</text>
</comment>
<dbReference type="PIRSF" id="PIRSF007663">
    <property type="entry name" value="UCP007663"/>
    <property type="match status" value="1"/>
</dbReference>
<dbReference type="EMBL" id="CAJVRC010000880">
    <property type="protein sequence ID" value="CAG8903134.1"/>
    <property type="molecule type" value="Genomic_DNA"/>
</dbReference>
<dbReference type="Proteomes" id="UP001154252">
    <property type="component" value="Unassembled WGS sequence"/>
</dbReference>
<evidence type="ECO:0000259" key="3">
    <source>
        <dbReference type="Pfam" id="PF21307"/>
    </source>
</evidence>
<dbReference type="GO" id="GO:0004560">
    <property type="term" value="F:alpha-L-fucosidase activity"/>
    <property type="evidence" value="ECO:0007669"/>
    <property type="project" value="InterPro"/>
</dbReference>
<dbReference type="InterPro" id="IPR049053">
    <property type="entry name" value="AFCA-like_C"/>
</dbReference>
<dbReference type="Pfam" id="PF21307">
    <property type="entry name" value="Glyco_hydro_95_C"/>
    <property type="match status" value="1"/>
</dbReference>
<keyword evidence="1" id="KW-0732">Signal</keyword>
<reference evidence="5" key="1">
    <citation type="submission" date="2021-07" db="EMBL/GenBank/DDBJ databases">
        <authorList>
            <person name="Branca A.L. A."/>
        </authorList>
    </citation>
    <scope>NUCLEOTIDE SEQUENCE</scope>
</reference>
<feature type="domain" description="Glycosyl hydrolase family 95 N-terminal" evidence="2">
    <location>
        <begin position="30"/>
        <end position="264"/>
    </location>
</feature>
<dbReference type="Gene3D" id="1.50.10.10">
    <property type="match status" value="1"/>
</dbReference>
<accession>A0A9W4KI62</accession>
<dbReference type="OrthoDB" id="2848340at2759"/>
<evidence type="ECO:0000313" key="6">
    <source>
        <dbReference type="Proteomes" id="UP001154252"/>
    </source>
</evidence>
<evidence type="ECO:0000259" key="2">
    <source>
        <dbReference type="Pfam" id="PF14498"/>
    </source>
</evidence>
<sequence>MAFRKLLGSAVALTFISAGLGADLDGSRYLWYDTPASQFNASLPVGNGRLGGTLYCLPTEIVTWNEDSVWGSTFQDRVNPKSLKSFPVIRDLLVGGNVSAAGNLALTDMTGISIDPSAYQVLSNLYIDLGQRDEAKNLLRYLDTLEGYTACEYDYDGVGYKRELIASSPSGVLGLRINATTPGTINLSAHLQRSKYVEANYATVANGVNSIVLKATTGEDNYNTFTAEVRIVADKGNVTTSEGKLFVSGATTVDFFFDAESSYRYTSASDQEAELKRKLNAATDLGYDALKEEAVKDHKSLAERVRLDLGASAGDAASLPTNERQINYRSSPDNDVEFATLLFNYGRHLLIASSRSIGDLALPPGLQGIWNQDYSPSWGGKYTVNINLQMNYWPAETTNLNELTSPLWRLLTLVQQRGEDVAEKMYGCPGFVLHHNTDLWGDAVPVDNGTSYSIWPMGGAWLSLHMMDHYRFTGDRTFLAEKAYPIFKSAFDFFDCYLFDLDDYLTTGPSCSPELAYKIPSGMATEGQEEGLTFSPTLDNSILFELFTALNETHSILGINDSFASKVKKQLGKLRPPQIGSKGQILEWIEEFTSTDEGHRHFSPLFGLFPGTQLTPLASPELASAAGVLFDDRMDNGGGSTGWSRAWSIALNARLYKGASAWENVKAWLQTFLLTNLWNSDHGGSTVFQIDGNLGYTAAISEMLLQSHLGVVHLLPALPSSIPAGSVTGLVGRGGFEVGVSWKDGSLTKATVKSLLGNELTLLVNGGNSFRVDGTEYQGPITTKKGETYTITIQ</sequence>
<dbReference type="Pfam" id="PF14498">
    <property type="entry name" value="Glyco_hyd_65N_2"/>
    <property type="match status" value="1"/>
</dbReference>